<dbReference type="InterPro" id="IPR015655">
    <property type="entry name" value="PP2C"/>
</dbReference>
<evidence type="ECO:0000313" key="4">
    <source>
        <dbReference type="Proteomes" id="UP000826656"/>
    </source>
</evidence>
<dbReference type="InterPro" id="IPR001932">
    <property type="entry name" value="PPM-type_phosphatase-like_dom"/>
</dbReference>
<dbReference type="CDD" id="cd00143">
    <property type="entry name" value="PP2Cc"/>
    <property type="match status" value="1"/>
</dbReference>
<comment type="caution">
    <text evidence="3">The sequence shown here is derived from an EMBL/GenBank/DDBJ whole genome shotgun (WGS) entry which is preliminary data.</text>
</comment>
<dbReference type="SUPFAM" id="SSF81606">
    <property type="entry name" value="PP2C-like"/>
    <property type="match status" value="1"/>
</dbReference>
<dbReference type="PANTHER" id="PTHR47992">
    <property type="entry name" value="PROTEIN PHOSPHATASE"/>
    <property type="match status" value="1"/>
</dbReference>
<dbReference type="Gene3D" id="3.60.40.10">
    <property type="entry name" value="PPM-type phosphatase domain"/>
    <property type="match status" value="1"/>
</dbReference>
<protein>
    <recommendedName>
        <fullName evidence="2">PPM-type phosphatase domain-containing protein</fullName>
    </recommendedName>
</protein>
<dbReference type="EMBL" id="JAIVGD010000023">
    <property type="protein sequence ID" value="KAH0744380.1"/>
    <property type="molecule type" value="Genomic_DNA"/>
</dbReference>
<dbReference type="Pfam" id="PF00481">
    <property type="entry name" value="PP2C"/>
    <property type="match status" value="1"/>
</dbReference>
<dbReference type="PROSITE" id="PS51746">
    <property type="entry name" value="PPM_2"/>
    <property type="match status" value="1"/>
</dbReference>
<evidence type="ECO:0000256" key="1">
    <source>
        <dbReference type="SAM" id="MobiDB-lite"/>
    </source>
</evidence>
<dbReference type="InterPro" id="IPR036457">
    <property type="entry name" value="PPM-type-like_dom_sf"/>
</dbReference>
<reference evidence="3 4" key="1">
    <citation type="journal article" date="2021" name="bioRxiv">
        <title>Chromosome-scale and haplotype-resolved genome assembly of a tetraploid potato cultivar.</title>
        <authorList>
            <person name="Sun H."/>
            <person name="Jiao W.-B."/>
            <person name="Krause K."/>
            <person name="Campoy J.A."/>
            <person name="Goel M."/>
            <person name="Folz-Donahue K."/>
            <person name="Kukat C."/>
            <person name="Huettel B."/>
            <person name="Schneeberger K."/>
        </authorList>
    </citation>
    <scope>NUCLEOTIDE SEQUENCE [LARGE SCALE GENOMIC DNA]</scope>
    <source>
        <strain evidence="3">SolTubOtavaFocal</strain>
        <tissue evidence="3">Leaves</tissue>
    </source>
</reference>
<dbReference type="Proteomes" id="UP000826656">
    <property type="component" value="Unassembled WGS sequence"/>
</dbReference>
<dbReference type="SMART" id="SM00332">
    <property type="entry name" value="PP2Cc"/>
    <property type="match status" value="1"/>
</dbReference>
<keyword evidence="4" id="KW-1185">Reference proteome</keyword>
<gene>
    <name evidence="3" type="ORF">KY290_032373</name>
</gene>
<organism evidence="3 4">
    <name type="scientific">Solanum tuberosum</name>
    <name type="common">Potato</name>
    <dbReference type="NCBI Taxonomy" id="4113"/>
    <lineage>
        <taxon>Eukaryota</taxon>
        <taxon>Viridiplantae</taxon>
        <taxon>Streptophyta</taxon>
        <taxon>Embryophyta</taxon>
        <taxon>Tracheophyta</taxon>
        <taxon>Spermatophyta</taxon>
        <taxon>Magnoliopsida</taxon>
        <taxon>eudicotyledons</taxon>
        <taxon>Gunneridae</taxon>
        <taxon>Pentapetalae</taxon>
        <taxon>asterids</taxon>
        <taxon>lamiids</taxon>
        <taxon>Solanales</taxon>
        <taxon>Solanaceae</taxon>
        <taxon>Solanoideae</taxon>
        <taxon>Solaneae</taxon>
        <taxon>Solanum</taxon>
    </lineage>
</organism>
<evidence type="ECO:0000313" key="3">
    <source>
        <dbReference type="EMBL" id="KAH0744380.1"/>
    </source>
</evidence>
<name>A0ABQ7UF99_SOLTU</name>
<sequence>MTISKLYSFVGNKLQSIAADRVKQMVFPYIKRGCSKLSEQPEVRNCRQWLISNSPQMISETIANTSSHHIGERLSAYFANGVVVGFCTGSCLTWAYLSKIREDSFRKSKESYEAAVKQYADGMNRPILRRKEGWNPLGETVQQSERKEGGNPLGETVQQSERKEGVSGVLGVNEHDSEEKVGLSSSDTGRGKSKMSKNITHGYHMVEGKSHHTMEDYVFAQFKQVDENKLGLFAIFDGHLSHEISEYLRSHLFNNILNEPNFWAEPESAIRKAYRITDTTVLDKVANLGKGGSTAVTAILINGQKLVVANVGDYRAVIYKNGVAKQLSIDHEPGREREIIEGKGGFVSKFPGDVPRVDGQLAVARAFGDKSLKMHLSSEPDVVVELIDDDTEFLILASDGVWKVLSNQEAANCIKDIKDARSAAKHLNEHALARGSTDDISCVVVRLQ</sequence>
<evidence type="ECO:0000259" key="2">
    <source>
        <dbReference type="PROSITE" id="PS51746"/>
    </source>
</evidence>
<accession>A0ABQ7UF99</accession>
<feature type="domain" description="PPM-type phosphatase" evidence="2">
    <location>
        <begin position="200"/>
        <end position="447"/>
    </location>
</feature>
<feature type="region of interest" description="Disordered" evidence="1">
    <location>
        <begin position="133"/>
        <end position="195"/>
    </location>
</feature>
<proteinExistence type="predicted"/>